<evidence type="ECO:0008006" key="4">
    <source>
        <dbReference type="Google" id="ProtNLM"/>
    </source>
</evidence>
<gene>
    <name evidence="2" type="ORF">NWFMUON74_50940</name>
</gene>
<organism evidence="2 3">
    <name type="scientific">Nocardia wallacei</name>
    <dbReference type="NCBI Taxonomy" id="480035"/>
    <lineage>
        <taxon>Bacteria</taxon>
        <taxon>Bacillati</taxon>
        <taxon>Actinomycetota</taxon>
        <taxon>Actinomycetes</taxon>
        <taxon>Mycobacteriales</taxon>
        <taxon>Nocardiaceae</taxon>
        <taxon>Nocardia</taxon>
    </lineage>
</organism>
<evidence type="ECO:0000313" key="3">
    <source>
        <dbReference type="Proteomes" id="UP000516173"/>
    </source>
</evidence>
<proteinExistence type="predicted"/>
<dbReference type="InterPro" id="IPR036689">
    <property type="entry name" value="ESAT-6-like_sf"/>
</dbReference>
<reference evidence="2 3" key="1">
    <citation type="submission" date="2020-08" db="EMBL/GenBank/DDBJ databases">
        <title>Genome Sequencing of Nocardia wallacei strain FMUON74 and assembly.</title>
        <authorList>
            <person name="Toyokawa M."/>
            <person name="Uesaka K."/>
        </authorList>
    </citation>
    <scope>NUCLEOTIDE SEQUENCE [LARGE SCALE GENOMIC DNA]</scope>
    <source>
        <strain evidence="2 3">FMUON74</strain>
    </source>
</reference>
<keyword evidence="3" id="KW-1185">Reference proteome</keyword>
<dbReference type="AlphaFoldDB" id="A0A7G1KQ47"/>
<dbReference type="InterPro" id="IPR010310">
    <property type="entry name" value="T7SS_ESAT-6-like"/>
</dbReference>
<dbReference type="KEGG" id="nwl:NWFMUON74_50940"/>
<dbReference type="RefSeq" id="WP_187684236.1">
    <property type="nucleotide sequence ID" value="NZ_AP023396.1"/>
</dbReference>
<evidence type="ECO:0000256" key="1">
    <source>
        <dbReference type="SAM" id="MobiDB-lite"/>
    </source>
</evidence>
<feature type="compositionally biased region" description="Basic and acidic residues" evidence="1">
    <location>
        <begin position="57"/>
        <end position="71"/>
    </location>
</feature>
<dbReference type="Pfam" id="PF06013">
    <property type="entry name" value="WXG100"/>
    <property type="match status" value="1"/>
</dbReference>
<accession>A0A7G1KQ47</accession>
<sequence length="101" mass="10482">MTTTNSGGYSVDLEHLNDVTTRLGGLVGFIADSLAGLDSRIAAAHQSWSGQAADAHATAHREWSQAATEAREGIDTMRAAAATAHTAYTDALTTNLGILGR</sequence>
<dbReference type="SUPFAM" id="SSF140453">
    <property type="entry name" value="EsxAB dimer-like"/>
    <property type="match status" value="1"/>
</dbReference>
<dbReference type="Proteomes" id="UP000516173">
    <property type="component" value="Chromosome"/>
</dbReference>
<protein>
    <recommendedName>
        <fullName evidence="4">ESAT-6-like protein</fullName>
    </recommendedName>
</protein>
<dbReference type="Gene3D" id="1.10.287.1060">
    <property type="entry name" value="ESAT-6-like"/>
    <property type="match status" value="1"/>
</dbReference>
<name>A0A7G1KQ47_9NOCA</name>
<dbReference type="EMBL" id="AP023396">
    <property type="protein sequence ID" value="BCK57322.1"/>
    <property type="molecule type" value="Genomic_DNA"/>
</dbReference>
<dbReference type="GeneID" id="80349534"/>
<evidence type="ECO:0000313" key="2">
    <source>
        <dbReference type="EMBL" id="BCK57322.1"/>
    </source>
</evidence>
<feature type="region of interest" description="Disordered" evidence="1">
    <location>
        <begin position="52"/>
        <end position="71"/>
    </location>
</feature>